<evidence type="ECO:0000313" key="3">
    <source>
        <dbReference type="EMBL" id="SSA33364.1"/>
    </source>
</evidence>
<sequence>MRTRVTLIFMSILALVFGAALVNPGAAHASTPKPGWYLALGDSLAAGYQPGLGDNKTGGYVGRVAAALNAPLTNLACSGETTSSYLGKTANRCYPGSSQDAAAVAFLDAHAGTAGVITIDVGANDIDSCVPGGQLDLTCVGNGLGTVGTNLPAILATLRQHAPTSRIVVLNYYNPFLAAYLQPSTKTVAILSMPLASVLNTIIGVSSASVGGRTANVAGAFDSNNIWTRTTVPGIGSVPTNVARICSWTWMCVRGDIHANDTGYATLAQAVQQQLG</sequence>
<feature type="chain" id="PRO_5015953440" evidence="1">
    <location>
        <begin position="30"/>
        <end position="276"/>
    </location>
</feature>
<dbReference type="AlphaFoldDB" id="A0A2Y8ZNJ3"/>
<protein>
    <submittedName>
        <fullName evidence="3">GDSL-like Lipase/Acylhydrolase family protein</fullName>
    </submittedName>
</protein>
<keyword evidence="3" id="KW-0378">Hydrolase</keyword>
<dbReference type="OrthoDB" id="154486at2"/>
<dbReference type="Proteomes" id="UP000250028">
    <property type="component" value="Unassembled WGS sequence"/>
</dbReference>
<dbReference type="EMBL" id="UESZ01000001">
    <property type="protein sequence ID" value="SSA33364.1"/>
    <property type="molecule type" value="Genomic_DNA"/>
</dbReference>
<keyword evidence="1" id="KW-0732">Signal</keyword>
<dbReference type="InterPro" id="IPR036514">
    <property type="entry name" value="SGNH_hydro_sf"/>
</dbReference>
<evidence type="ECO:0000259" key="2">
    <source>
        <dbReference type="Pfam" id="PF13472"/>
    </source>
</evidence>
<accession>A0A2Y8ZNJ3</accession>
<evidence type="ECO:0000256" key="1">
    <source>
        <dbReference type="SAM" id="SignalP"/>
    </source>
</evidence>
<proteinExistence type="predicted"/>
<feature type="signal peptide" evidence="1">
    <location>
        <begin position="1"/>
        <end position="29"/>
    </location>
</feature>
<feature type="domain" description="SGNH hydrolase-type esterase" evidence="2">
    <location>
        <begin position="39"/>
        <end position="183"/>
    </location>
</feature>
<keyword evidence="4" id="KW-1185">Reference proteome</keyword>
<dbReference type="Gene3D" id="3.40.50.1110">
    <property type="entry name" value="SGNH hydrolase"/>
    <property type="match status" value="1"/>
</dbReference>
<dbReference type="GO" id="GO:0016787">
    <property type="term" value="F:hydrolase activity"/>
    <property type="evidence" value="ECO:0007669"/>
    <property type="project" value="UniProtKB-KW"/>
</dbReference>
<evidence type="ECO:0000313" key="4">
    <source>
        <dbReference type="Proteomes" id="UP000250028"/>
    </source>
</evidence>
<dbReference type="SUPFAM" id="SSF52266">
    <property type="entry name" value="SGNH hydrolase"/>
    <property type="match status" value="1"/>
</dbReference>
<dbReference type="Pfam" id="PF13472">
    <property type="entry name" value="Lipase_GDSL_2"/>
    <property type="match status" value="1"/>
</dbReference>
<reference evidence="4" key="1">
    <citation type="submission" date="2016-10" db="EMBL/GenBank/DDBJ databases">
        <authorList>
            <person name="Varghese N."/>
            <person name="Submissions S."/>
        </authorList>
    </citation>
    <scope>NUCLEOTIDE SEQUENCE [LARGE SCALE GENOMIC DNA]</scope>
    <source>
        <strain evidence="4">DSM 22951</strain>
    </source>
</reference>
<dbReference type="RefSeq" id="WP_146202471.1">
    <property type="nucleotide sequence ID" value="NZ_QGDN01000001.1"/>
</dbReference>
<name>A0A2Y8ZNJ3_9MICO</name>
<gene>
    <name evidence="3" type="ORF">SAMN04489750_0639</name>
</gene>
<dbReference type="InterPro" id="IPR013830">
    <property type="entry name" value="SGNH_hydro"/>
</dbReference>
<organism evidence="3 4">
    <name type="scientific">Branchiibius hedensis</name>
    <dbReference type="NCBI Taxonomy" id="672460"/>
    <lineage>
        <taxon>Bacteria</taxon>
        <taxon>Bacillati</taxon>
        <taxon>Actinomycetota</taxon>
        <taxon>Actinomycetes</taxon>
        <taxon>Micrococcales</taxon>
        <taxon>Dermacoccaceae</taxon>
        <taxon>Branchiibius</taxon>
    </lineage>
</organism>